<feature type="region of interest" description="Disordered" evidence="1">
    <location>
        <begin position="107"/>
        <end position="243"/>
    </location>
</feature>
<feature type="compositionally biased region" description="Basic and acidic residues" evidence="1">
    <location>
        <begin position="20"/>
        <end position="32"/>
    </location>
</feature>
<evidence type="ECO:0000256" key="1">
    <source>
        <dbReference type="SAM" id="MobiDB-lite"/>
    </source>
</evidence>
<feature type="compositionally biased region" description="Polar residues" evidence="1">
    <location>
        <begin position="154"/>
        <end position="164"/>
    </location>
</feature>
<proteinExistence type="predicted"/>
<comment type="caution">
    <text evidence="3">The sequence shown here is derived from an EMBL/GenBank/DDBJ whole genome shotgun (WGS) entry which is preliminary data.</text>
</comment>
<dbReference type="OrthoDB" id="4721035at2759"/>
<evidence type="ECO:0000313" key="3">
    <source>
        <dbReference type="EMBL" id="KXH39826.1"/>
    </source>
</evidence>
<evidence type="ECO:0008006" key="5">
    <source>
        <dbReference type="Google" id="ProtNLM"/>
    </source>
</evidence>
<feature type="compositionally biased region" description="Pro residues" evidence="1">
    <location>
        <begin position="986"/>
        <end position="995"/>
    </location>
</feature>
<name>A0A135SVD1_9PEZI</name>
<feature type="transmembrane region" description="Helical" evidence="2">
    <location>
        <begin position="316"/>
        <end position="343"/>
    </location>
</feature>
<keyword evidence="2" id="KW-0812">Transmembrane</keyword>
<accession>A0A135SVD1</accession>
<keyword evidence="4" id="KW-1185">Reference proteome</keyword>
<feature type="compositionally biased region" description="Polar residues" evidence="1">
    <location>
        <begin position="65"/>
        <end position="83"/>
    </location>
</feature>
<feature type="region of interest" description="Disordered" evidence="1">
    <location>
        <begin position="1"/>
        <end position="93"/>
    </location>
</feature>
<feature type="transmembrane region" description="Helical" evidence="2">
    <location>
        <begin position="381"/>
        <end position="401"/>
    </location>
</feature>
<dbReference type="AlphaFoldDB" id="A0A135SVD1"/>
<feature type="transmembrane region" description="Helical" evidence="2">
    <location>
        <begin position="851"/>
        <end position="870"/>
    </location>
</feature>
<keyword evidence="2" id="KW-1133">Transmembrane helix</keyword>
<keyword evidence="2" id="KW-0472">Membrane</keyword>
<feature type="region of interest" description="Disordered" evidence="1">
    <location>
        <begin position="961"/>
        <end position="1000"/>
    </location>
</feature>
<feature type="compositionally biased region" description="Low complexity" evidence="1">
    <location>
        <begin position="34"/>
        <end position="46"/>
    </location>
</feature>
<organism evidence="3 4">
    <name type="scientific">Colletotrichum simmondsii</name>
    <dbReference type="NCBI Taxonomy" id="703756"/>
    <lineage>
        <taxon>Eukaryota</taxon>
        <taxon>Fungi</taxon>
        <taxon>Dikarya</taxon>
        <taxon>Ascomycota</taxon>
        <taxon>Pezizomycotina</taxon>
        <taxon>Sordariomycetes</taxon>
        <taxon>Hypocreomycetidae</taxon>
        <taxon>Glomerellales</taxon>
        <taxon>Glomerellaceae</taxon>
        <taxon>Colletotrichum</taxon>
        <taxon>Colletotrichum acutatum species complex</taxon>
    </lineage>
</organism>
<protein>
    <recommendedName>
        <fullName evidence="5">MCM2/3/5 family protein</fullName>
    </recommendedName>
</protein>
<dbReference type="Proteomes" id="UP000070328">
    <property type="component" value="Unassembled WGS sequence"/>
</dbReference>
<gene>
    <name evidence="3" type="ORF">CSIM01_06543</name>
</gene>
<sequence>MGEADRSHAPLSIDPITEAEETHLLGSERQDGKSSSSSPDNFLSSSTPRKNGYEPMTPSVDMDLSTLNGAAHNQSTAPSQPDKSSFYGRDPFGISVEGSINQVSFARVPVGSKSSSPATPRSKKGLLGTPKPGPTSPRTTQRRAAPLSPESEQDTISPLQSPWSSPDGKRRATSKGKISMAWDDPPKSSKPWPLIEAEEMGDLGQATPGKDESQQQVRPLQSTSGQSSTRRDGNSLEEPDPMDDEEALYKRFSRPPTYCDSRNDVHRKQHNWLSISILILSFYSTGLSCLWLVVAIVQPRWGPQISSSGGILPSTASLVCAMFAKTIEISFVTVFVTFIGQVLTRRAFVRRSEGMTLAEMTMRNWVIQPGFLITHWETLPYAGMTILGVVSLVATIASTFYTTASDAMITPKLKFGDWETKTLSGYVLASYMNPPFARETCPTPLRDSDPLGVDVAGNACLEVQYAGQSYRNLVSFLGDWESINRNGTSDAVDVQHRPVGTASLYDNTTLTSAWIETTYSNTTEQHERFNRIINNVTLAIPHPSVYDAATNPVNKILQPNDLSGVGEYGIRASVVSPALNVMCVNMSPEELEPLVYTEWPIGKVLYDDTTVPGQRTGKLDWEKYVPGASETEWLNRTSVDEIFRWGQDYGRRPPVFPLYPADYNMITNTSVESDAIYILTKSASITDYTLCEMRSWVSPNCSTHFNISGTAGAHMQAHCDDPDDTDSYTNVHTEVTESTPVTDWRNIADQWRLSMDINGGAQNNNASNARILTQFVLQEPQLNPLLPSIAEALAVYASSTLIIGGLNTPFEHYWRHEKMQLGAPGSLDPFNASIRTQEYTSGHSAEWQKCFYLVLALVFVINVICLAYLLSRSGLVTDFTEPQNLFALAVNSPPSEQLKGSCGGGPVKRDLVVPWRVGYTSGANHYFFEEANDRPWRGKYSKQDLSADTGYNGQERTYYARTKGRTQEIPPDGSRSPLPASGARSPLPPRTPLGRPPSRSLPDLSADVRNALSAPKHDDVNYRHSFWTRCRCCRRSRSAIDLLRRVVLVPLADLFWFLEEAAESVPPVIPALIACIFLLVALPMLIAWDFL</sequence>
<feature type="compositionally biased region" description="Polar residues" evidence="1">
    <location>
        <begin position="214"/>
        <end position="228"/>
    </location>
</feature>
<evidence type="ECO:0000313" key="4">
    <source>
        <dbReference type="Proteomes" id="UP000070328"/>
    </source>
</evidence>
<feature type="transmembrane region" description="Helical" evidence="2">
    <location>
        <begin position="1064"/>
        <end position="1088"/>
    </location>
</feature>
<dbReference type="EMBL" id="JFBX01000382">
    <property type="protein sequence ID" value="KXH39826.1"/>
    <property type="molecule type" value="Genomic_DNA"/>
</dbReference>
<reference evidence="3 4" key="1">
    <citation type="submission" date="2014-02" db="EMBL/GenBank/DDBJ databases">
        <title>The genome sequence of Colletotrichum simmondsii CBS122122.</title>
        <authorList>
            <person name="Baroncelli R."/>
            <person name="Thon M.R."/>
        </authorList>
    </citation>
    <scope>NUCLEOTIDE SEQUENCE [LARGE SCALE GENOMIC DNA]</scope>
    <source>
        <strain evidence="3 4">CBS122122</strain>
    </source>
</reference>
<evidence type="ECO:0000256" key="2">
    <source>
        <dbReference type="SAM" id="Phobius"/>
    </source>
</evidence>
<feature type="transmembrane region" description="Helical" evidence="2">
    <location>
        <begin position="272"/>
        <end position="296"/>
    </location>
</feature>